<dbReference type="PANTHER" id="PTHR11679">
    <property type="entry name" value="VESICLE PROTEIN SORTING-ASSOCIATED"/>
    <property type="match status" value="1"/>
</dbReference>
<dbReference type="InterPro" id="IPR027482">
    <property type="entry name" value="Sec1-like_dom2"/>
</dbReference>
<dbReference type="Pfam" id="PF00995">
    <property type="entry name" value="Sec1"/>
    <property type="match status" value="1"/>
</dbReference>
<dbReference type="Gene3D" id="3.40.50.2060">
    <property type="match status" value="1"/>
</dbReference>
<dbReference type="GO" id="GO:0016192">
    <property type="term" value="P:vesicle-mediated transport"/>
    <property type="evidence" value="ECO:0007669"/>
    <property type="project" value="InterPro"/>
</dbReference>
<name>A0A9P6KZ75_9MICR</name>
<sequence length="414" mass="48565">MNNLTATKTSFILSKGTGVKCLIFDDTTKTILSNLIPHSKFLDSDFFLFESIENRNKQKLENISCVVVISPDSIKKLIEEITDPSYGTYIVLFTNTVDGLMLEMLARNDFYEVVEEVHEIYLDYYKQEERLFTVGSGGLYAFMMSLGNIPTIYYMKKLSNLAEELNTKLSFSNLKEGGELYMFDRSFDMLTPLLYDWKYQGMIKQFMNYDNQIVSYEGKLYDLTDKFFQENKFKDMSEVSEEINKMVKTVEAKKKIKKLSLEEIRELSQLSQTIDKHMSIHKAILNEGLKILEISEMEYEIIQKKPNKKEIERIISNKEVEEKARKKLMKISSFKKEDYKFKKDMDPKIGYIPPIIKEGKKNLEVIKERLNKGRYKVIYFHGGVTLREYRELVEREPNIIVIADKIVTYNDFVD</sequence>
<dbReference type="InterPro" id="IPR036045">
    <property type="entry name" value="Sec1-like_sf"/>
</dbReference>
<comment type="similarity">
    <text evidence="1">Belongs to the STXBP/unc-18/SEC1 family.</text>
</comment>
<dbReference type="InterPro" id="IPR001619">
    <property type="entry name" value="Sec1-like"/>
</dbReference>
<dbReference type="InterPro" id="IPR043154">
    <property type="entry name" value="Sec-1-like_dom1"/>
</dbReference>
<comment type="caution">
    <text evidence="2">The sequence shown here is derived from an EMBL/GenBank/DDBJ whole genome shotgun (WGS) entry which is preliminary data.</text>
</comment>
<evidence type="ECO:0000256" key="1">
    <source>
        <dbReference type="ARBA" id="ARBA00009884"/>
    </source>
</evidence>
<gene>
    <name evidence="2" type="primary">Vps45</name>
    <name evidence="2" type="ORF">NGRA_0837</name>
</gene>
<dbReference type="SUPFAM" id="SSF56815">
    <property type="entry name" value="Sec1/munc18-like (SM) proteins"/>
    <property type="match status" value="1"/>
</dbReference>
<proteinExistence type="inferred from homology"/>
<dbReference type="EMBL" id="SBJO01000038">
    <property type="protein sequence ID" value="KAF9764094.1"/>
    <property type="molecule type" value="Genomic_DNA"/>
</dbReference>
<dbReference type="AlphaFoldDB" id="A0A9P6KZ75"/>
<reference evidence="2 3" key="1">
    <citation type="journal article" date="2020" name="Genome Biol. Evol.">
        <title>Comparative genomics of strictly vertically transmitted, feminizing microsporidia endosymbionts of amphipod crustaceans.</title>
        <authorList>
            <person name="Cormier A."/>
            <person name="Chebbi M.A."/>
            <person name="Giraud I."/>
            <person name="Wattier R."/>
            <person name="Teixeira M."/>
            <person name="Gilbert C."/>
            <person name="Rigaud T."/>
            <person name="Cordaux R."/>
        </authorList>
    </citation>
    <scope>NUCLEOTIDE SEQUENCE [LARGE SCALE GENOMIC DNA]</scope>
    <source>
        <strain evidence="2 3">Ou3-Ou53</strain>
    </source>
</reference>
<dbReference type="Gene3D" id="3.40.50.1910">
    <property type="match status" value="1"/>
</dbReference>
<dbReference type="Proteomes" id="UP000740883">
    <property type="component" value="Unassembled WGS sequence"/>
</dbReference>
<accession>A0A9P6KZ75</accession>
<evidence type="ECO:0000313" key="3">
    <source>
        <dbReference type="Proteomes" id="UP000740883"/>
    </source>
</evidence>
<evidence type="ECO:0000313" key="2">
    <source>
        <dbReference type="EMBL" id="KAF9764094.1"/>
    </source>
</evidence>
<protein>
    <submittedName>
        <fullName evidence="2">Vacuolar protein sorting-associated protein 45</fullName>
    </submittedName>
</protein>
<dbReference type="OrthoDB" id="10266265at2759"/>
<keyword evidence="3" id="KW-1185">Reference proteome</keyword>
<organism evidence="2 3">
    <name type="scientific">Nosema granulosis</name>
    <dbReference type="NCBI Taxonomy" id="83296"/>
    <lineage>
        <taxon>Eukaryota</taxon>
        <taxon>Fungi</taxon>
        <taxon>Fungi incertae sedis</taxon>
        <taxon>Microsporidia</taxon>
        <taxon>Nosematidae</taxon>
        <taxon>Nosema</taxon>
    </lineage>
</organism>